<name>A0A4R0R2R8_9APHY</name>
<sequence>MTVTRFHADVTPSPGPGPWAGLATLSSEAAARRALEPLRRPAALLLAWPLQHEDRRAQDAFAAFKLLQRPSAYSDVIPDAFGVYVSPSESCSRWPPAPPDLYTSQLALQRRVTARHAHRGENQAVALQIRVDAFRCRSRNAIRTTFKRYVHNTDTRFSVVRGGHSLIRPLARKSTVDATLFKHAQVPVTTNAFLTKPPFGDTGHSHRSTPAEGSTFGPASSLSGLSLSGRGLDNERPSKQAEGNQTNRPSFERIWTRCGSHSSAVSD</sequence>
<reference evidence="2 3" key="1">
    <citation type="submission" date="2018-11" db="EMBL/GenBank/DDBJ databases">
        <title>Genome assembly of Steccherinum ochraceum LE-BIN_3174, the white-rot fungus of the Steccherinaceae family (The Residual Polyporoid clade, Polyporales, Basidiomycota).</title>
        <authorList>
            <person name="Fedorova T.V."/>
            <person name="Glazunova O.A."/>
            <person name="Landesman E.O."/>
            <person name="Moiseenko K.V."/>
            <person name="Psurtseva N.V."/>
            <person name="Savinova O.S."/>
            <person name="Shakhova N.V."/>
            <person name="Tyazhelova T.V."/>
            <person name="Vasina D.V."/>
        </authorList>
    </citation>
    <scope>NUCLEOTIDE SEQUENCE [LARGE SCALE GENOMIC DNA]</scope>
    <source>
        <strain evidence="2 3">LE-BIN_3174</strain>
    </source>
</reference>
<proteinExistence type="predicted"/>
<evidence type="ECO:0000313" key="2">
    <source>
        <dbReference type="EMBL" id="TCD60073.1"/>
    </source>
</evidence>
<comment type="caution">
    <text evidence="2">The sequence shown here is derived from an EMBL/GenBank/DDBJ whole genome shotgun (WGS) entry which is preliminary data.</text>
</comment>
<dbReference type="EMBL" id="RWJN01000664">
    <property type="protein sequence ID" value="TCD60073.1"/>
    <property type="molecule type" value="Genomic_DNA"/>
</dbReference>
<feature type="region of interest" description="Disordered" evidence="1">
    <location>
        <begin position="192"/>
        <end position="267"/>
    </location>
</feature>
<dbReference type="Proteomes" id="UP000292702">
    <property type="component" value="Unassembled WGS sequence"/>
</dbReference>
<organism evidence="2 3">
    <name type="scientific">Steccherinum ochraceum</name>
    <dbReference type="NCBI Taxonomy" id="92696"/>
    <lineage>
        <taxon>Eukaryota</taxon>
        <taxon>Fungi</taxon>
        <taxon>Dikarya</taxon>
        <taxon>Basidiomycota</taxon>
        <taxon>Agaricomycotina</taxon>
        <taxon>Agaricomycetes</taxon>
        <taxon>Polyporales</taxon>
        <taxon>Steccherinaceae</taxon>
        <taxon>Steccherinum</taxon>
    </lineage>
</organism>
<protein>
    <submittedName>
        <fullName evidence="2">Uncharacterized protein</fullName>
    </submittedName>
</protein>
<accession>A0A4R0R2R8</accession>
<gene>
    <name evidence="2" type="ORF">EIP91_010779</name>
</gene>
<feature type="compositionally biased region" description="Low complexity" evidence="1">
    <location>
        <begin position="220"/>
        <end position="231"/>
    </location>
</feature>
<dbReference type="AlphaFoldDB" id="A0A4R0R2R8"/>
<evidence type="ECO:0000313" key="3">
    <source>
        <dbReference type="Proteomes" id="UP000292702"/>
    </source>
</evidence>
<keyword evidence="3" id="KW-1185">Reference proteome</keyword>
<evidence type="ECO:0000256" key="1">
    <source>
        <dbReference type="SAM" id="MobiDB-lite"/>
    </source>
</evidence>